<evidence type="ECO:0000313" key="16">
    <source>
        <dbReference type="EMBL" id="SKA16942.1"/>
    </source>
</evidence>
<evidence type="ECO:0000259" key="15">
    <source>
        <dbReference type="Pfam" id="PF01207"/>
    </source>
</evidence>
<feature type="binding site" evidence="14">
    <location>
        <begin position="224"/>
        <end position="225"/>
    </location>
    <ligand>
        <name>FMN</name>
        <dbReference type="ChEBI" id="CHEBI:58210"/>
    </ligand>
</feature>
<gene>
    <name evidence="16" type="ORF">SAMN02745885_02182</name>
</gene>
<proteinExistence type="inferred from homology"/>
<protein>
    <recommendedName>
        <fullName evidence="12">tRNA-dihydrouridine synthase</fullName>
        <ecNumber evidence="12">1.3.1.-</ecNumber>
    </recommendedName>
</protein>
<dbReference type="CDD" id="cd02801">
    <property type="entry name" value="DUS_like_FMN"/>
    <property type="match status" value="1"/>
</dbReference>
<dbReference type="PANTHER" id="PTHR45846">
    <property type="entry name" value="TRNA-DIHYDROURIDINE(47) SYNTHASE [NAD(P)(+)]-LIKE"/>
    <property type="match status" value="1"/>
</dbReference>
<comment type="function">
    <text evidence="2 12">Catalyzes the synthesis of 5,6-dihydrouridine (D), a modified base found in the D-loop of most tRNAs, via the reduction of the C5-C6 double bond in target uridines.</text>
</comment>
<keyword evidence="5 12" id="KW-0288">FMN</keyword>
<name>A0A1T4RLV2_9FIRM</name>
<organism evidence="16 17">
    <name type="scientific">Carboxydocella sporoproducens DSM 16521</name>
    <dbReference type="NCBI Taxonomy" id="1121270"/>
    <lineage>
        <taxon>Bacteria</taxon>
        <taxon>Bacillati</taxon>
        <taxon>Bacillota</taxon>
        <taxon>Clostridia</taxon>
        <taxon>Eubacteriales</taxon>
        <taxon>Clostridiales Family XVI. Incertae Sedis</taxon>
        <taxon>Carboxydocella</taxon>
    </lineage>
</organism>
<keyword evidence="14" id="KW-0547">Nucleotide-binding</keyword>
<evidence type="ECO:0000256" key="8">
    <source>
        <dbReference type="ARBA" id="ARBA00022884"/>
    </source>
</evidence>
<dbReference type="EMBL" id="FUXM01000032">
    <property type="protein sequence ID" value="SKA16942.1"/>
    <property type="molecule type" value="Genomic_DNA"/>
</dbReference>
<dbReference type="Gene3D" id="1.10.1200.80">
    <property type="entry name" value="Putative flavin oxidoreducatase, domain 2"/>
    <property type="match status" value="1"/>
</dbReference>
<dbReference type="Proteomes" id="UP000189933">
    <property type="component" value="Unassembled WGS sequence"/>
</dbReference>
<keyword evidence="6 12" id="KW-0819">tRNA processing</keyword>
<feature type="domain" description="DUS-like FMN-binding" evidence="15">
    <location>
        <begin position="14"/>
        <end position="315"/>
    </location>
</feature>
<evidence type="ECO:0000256" key="9">
    <source>
        <dbReference type="ARBA" id="ARBA00023002"/>
    </source>
</evidence>
<feature type="binding site" evidence="14">
    <location>
        <begin position="16"/>
        <end position="18"/>
    </location>
    <ligand>
        <name>FMN</name>
        <dbReference type="ChEBI" id="CHEBI:58210"/>
    </ligand>
</feature>
<evidence type="ECO:0000313" key="17">
    <source>
        <dbReference type="Proteomes" id="UP000189933"/>
    </source>
</evidence>
<dbReference type="Gene3D" id="3.20.20.70">
    <property type="entry name" value="Aldolase class I"/>
    <property type="match status" value="1"/>
</dbReference>
<dbReference type="SUPFAM" id="SSF51395">
    <property type="entry name" value="FMN-linked oxidoreductases"/>
    <property type="match status" value="1"/>
</dbReference>
<evidence type="ECO:0000256" key="13">
    <source>
        <dbReference type="PIRSR" id="PIRSR006621-1"/>
    </source>
</evidence>
<feature type="active site" description="Proton donor" evidence="13">
    <location>
        <position position="100"/>
    </location>
</feature>
<keyword evidence="17" id="KW-1185">Reference proteome</keyword>
<evidence type="ECO:0000256" key="14">
    <source>
        <dbReference type="PIRSR" id="PIRSR006621-2"/>
    </source>
</evidence>
<dbReference type="GO" id="GO:0017150">
    <property type="term" value="F:tRNA dihydrouridine synthase activity"/>
    <property type="evidence" value="ECO:0007669"/>
    <property type="project" value="InterPro"/>
</dbReference>
<dbReference type="InterPro" id="IPR013785">
    <property type="entry name" value="Aldolase_TIM"/>
</dbReference>
<dbReference type="OrthoDB" id="9764501at2"/>
<dbReference type="EC" id="1.3.1.-" evidence="12"/>
<dbReference type="InterPro" id="IPR035587">
    <property type="entry name" value="DUS-like_FMN-bd"/>
</dbReference>
<dbReference type="Pfam" id="PF01207">
    <property type="entry name" value="Dus"/>
    <property type="match status" value="1"/>
</dbReference>
<dbReference type="PROSITE" id="PS01136">
    <property type="entry name" value="UPF0034"/>
    <property type="match status" value="1"/>
</dbReference>
<dbReference type="AlphaFoldDB" id="A0A1T4RLV2"/>
<evidence type="ECO:0000256" key="5">
    <source>
        <dbReference type="ARBA" id="ARBA00022643"/>
    </source>
</evidence>
<feature type="binding site" evidence="14">
    <location>
        <position position="70"/>
    </location>
    <ligand>
        <name>FMN</name>
        <dbReference type="ChEBI" id="CHEBI:58210"/>
    </ligand>
</feature>
<dbReference type="PANTHER" id="PTHR45846:SF1">
    <property type="entry name" value="TRNA-DIHYDROURIDINE(47) SYNTHASE [NAD(P)(+)]-LIKE"/>
    <property type="match status" value="1"/>
</dbReference>
<sequence>MKIGGVRLANRVFAAPMAGVTDRSFRQLAREMGCGLVYTEMISDLALLYSNKKTLEMVDIGDEPKPIAVQIFGSRPEEMARAAELVEEAGATIIDINMGCPAPKIVRNNEGAALMRDPELAGRIVEAVCSAVKVPVTVKMRKGWDENSVNVLEVAKIVEAAGAKAVTIHGRTRSQMYSGQADWRIIAAVKTELKIPVIGNGDIWTPQDAARMLAETGCDAVMIGRGALGNPWIFRRTVHYLATGELLPEPTAAEKVQMAKRHLDLLLAEKGEYIAVREMRKHAAWYVKGLREATRLREEINKATSAQEVKDCLDQYLAHLSR</sequence>
<keyword evidence="9 12" id="KW-0560">Oxidoreductase</keyword>
<reference evidence="17" key="1">
    <citation type="submission" date="2017-02" db="EMBL/GenBank/DDBJ databases">
        <authorList>
            <person name="Varghese N."/>
            <person name="Submissions S."/>
        </authorList>
    </citation>
    <scope>NUCLEOTIDE SEQUENCE [LARGE SCALE GENOMIC DNA]</scope>
    <source>
        <strain evidence="17">DSM 16521</strain>
    </source>
</reference>
<evidence type="ECO:0000256" key="6">
    <source>
        <dbReference type="ARBA" id="ARBA00022694"/>
    </source>
</evidence>
<dbReference type="InterPro" id="IPR018517">
    <property type="entry name" value="tRNA_hU_synthase_CS"/>
</dbReference>
<dbReference type="RefSeq" id="WP_078666194.1">
    <property type="nucleotide sequence ID" value="NZ_FUXM01000032.1"/>
</dbReference>
<keyword evidence="3" id="KW-0820">tRNA-binding</keyword>
<comment type="catalytic activity">
    <reaction evidence="11">
        <text>a 5,6-dihydrouridine in tRNA + NAD(+) = a uridine in tRNA + NADH + H(+)</text>
        <dbReference type="Rhea" id="RHEA:54452"/>
        <dbReference type="Rhea" id="RHEA-COMP:13339"/>
        <dbReference type="Rhea" id="RHEA-COMP:13887"/>
        <dbReference type="ChEBI" id="CHEBI:15378"/>
        <dbReference type="ChEBI" id="CHEBI:57540"/>
        <dbReference type="ChEBI" id="CHEBI:57945"/>
        <dbReference type="ChEBI" id="CHEBI:65315"/>
        <dbReference type="ChEBI" id="CHEBI:74443"/>
    </reaction>
</comment>
<keyword evidence="7" id="KW-0521">NADP</keyword>
<evidence type="ECO:0000256" key="10">
    <source>
        <dbReference type="ARBA" id="ARBA00048205"/>
    </source>
</evidence>
<feature type="binding site" evidence="14">
    <location>
        <position position="169"/>
    </location>
    <ligand>
        <name>FMN</name>
        <dbReference type="ChEBI" id="CHEBI:58210"/>
    </ligand>
</feature>
<comment type="similarity">
    <text evidence="12">Belongs to the dus family.</text>
</comment>
<dbReference type="PIRSF" id="PIRSF006621">
    <property type="entry name" value="Dus"/>
    <property type="match status" value="1"/>
</dbReference>
<evidence type="ECO:0000256" key="4">
    <source>
        <dbReference type="ARBA" id="ARBA00022630"/>
    </source>
</evidence>
<feature type="binding site" evidence="14">
    <location>
        <position position="139"/>
    </location>
    <ligand>
        <name>FMN</name>
        <dbReference type="ChEBI" id="CHEBI:58210"/>
    </ligand>
</feature>
<evidence type="ECO:0000256" key="3">
    <source>
        <dbReference type="ARBA" id="ARBA00022555"/>
    </source>
</evidence>
<accession>A0A1T4RLV2</accession>
<evidence type="ECO:0000256" key="2">
    <source>
        <dbReference type="ARBA" id="ARBA00002790"/>
    </source>
</evidence>
<evidence type="ECO:0000256" key="1">
    <source>
        <dbReference type="ARBA" id="ARBA00001917"/>
    </source>
</evidence>
<keyword evidence="8" id="KW-0694">RNA-binding</keyword>
<dbReference type="GO" id="GO:0000049">
    <property type="term" value="F:tRNA binding"/>
    <property type="evidence" value="ECO:0007669"/>
    <property type="project" value="UniProtKB-KW"/>
</dbReference>
<comment type="catalytic activity">
    <reaction evidence="10">
        <text>a 5,6-dihydrouridine in tRNA + NADP(+) = a uridine in tRNA + NADPH + H(+)</text>
        <dbReference type="Rhea" id="RHEA:23624"/>
        <dbReference type="Rhea" id="RHEA-COMP:13339"/>
        <dbReference type="Rhea" id="RHEA-COMP:13887"/>
        <dbReference type="ChEBI" id="CHEBI:15378"/>
        <dbReference type="ChEBI" id="CHEBI:57783"/>
        <dbReference type="ChEBI" id="CHEBI:58349"/>
        <dbReference type="ChEBI" id="CHEBI:65315"/>
        <dbReference type="ChEBI" id="CHEBI:74443"/>
    </reaction>
</comment>
<dbReference type="InterPro" id="IPR024036">
    <property type="entry name" value="tRNA-dHydroUridine_Synthase_C"/>
</dbReference>
<comment type="cofactor">
    <cofactor evidence="1 12 14">
        <name>FMN</name>
        <dbReference type="ChEBI" id="CHEBI:58210"/>
    </cofactor>
</comment>
<dbReference type="GO" id="GO:0050660">
    <property type="term" value="F:flavin adenine dinucleotide binding"/>
    <property type="evidence" value="ECO:0007669"/>
    <property type="project" value="InterPro"/>
</dbReference>
<evidence type="ECO:0000256" key="7">
    <source>
        <dbReference type="ARBA" id="ARBA00022857"/>
    </source>
</evidence>
<evidence type="ECO:0000256" key="12">
    <source>
        <dbReference type="PIRNR" id="PIRNR006621"/>
    </source>
</evidence>
<keyword evidence="4 12" id="KW-0285">Flavoprotein</keyword>
<dbReference type="InterPro" id="IPR001269">
    <property type="entry name" value="DUS_fam"/>
</dbReference>
<dbReference type="InterPro" id="IPR004652">
    <property type="entry name" value="DusB-like"/>
</dbReference>
<evidence type="ECO:0000256" key="11">
    <source>
        <dbReference type="ARBA" id="ARBA00048802"/>
    </source>
</evidence>
<dbReference type="NCBIfam" id="TIGR00737">
    <property type="entry name" value="nifR3_yhdG"/>
    <property type="match status" value="1"/>
</dbReference>